<dbReference type="InterPro" id="IPR016181">
    <property type="entry name" value="Acyl_CoA_acyltransferase"/>
</dbReference>
<organism evidence="2 3">
    <name type="scientific">Gracilibacillus salinarum</name>
    <dbReference type="NCBI Taxonomy" id="2932255"/>
    <lineage>
        <taxon>Bacteria</taxon>
        <taxon>Bacillati</taxon>
        <taxon>Bacillota</taxon>
        <taxon>Bacilli</taxon>
        <taxon>Bacillales</taxon>
        <taxon>Bacillaceae</taxon>
        <taxon>Gracilibacillus</taxon>
    </lineage>
</organism>
<evidence type="ECO:0000313" key="3">
    <source>
        <dbReference type="Proteomes" id="UP000831537"/>
    </source>
</evidence>
<keyword evidence="3" id="KW-1185">Reference proteome</keyword>
<dbReference type="RefSeq" id="WP_244743003.1">
    <property type="nucleotide sequence ID" value="NZ_CP095071.1"/>
</dbReference>
<name>A0ABY4GN46_9BACI</name>
<gene>
    <name evidence="2" type="ORF">MUN87_19290</name>
</gene>
<dbReference type="EMBL" id="CP095071">
    <property type="protein sequence ID" value="UOQ84772.1"/>
    <property type="molecule type" value="Genomic_DNA"/>
</dbReference>
<protein>
    <submittedName>
        <fullName evidence="2">GNAT family N-acetyltransferase</fullName>
    </submittedName>
</protein>
<dbReference type="SUPFAM" id="SSF55729">
    <property type="entry name" value="Acyl-CoA N-acyltransferases (Nat)"/>
    <property type="match status" value="1"/>
</dbReference>
<feature type="domain" description="N-acetyltransferase" evidence="1">
    <location>
        <begin position="39"/>
        <end position="100"/>
    </location>
</feature>
<proteinExistence type="predicted"/>
<dbReference type="Pfam" id="PF00583">
    <property type="entry name" value="Acetyltransf_1"/>
    <property type="match status" value="1"/>
</dbReference>
<dbReference type="Proteomes" id="UP000831537">
    <property type="component" value="Chromosome"/>
</dbReference>
<dbReference type="Gene3D" id="3.40.630.30">
    <property type="match status" value="1"/>
</dbReference>
<accession>A0ABY4GN46</accession>
<dbReference type="InterPro" id="IPR000182">
    <property type="entry name" value="GNAT_dom"/>
</dbReference>
<evidence type="ECO:0000313" key="2">
    <source>
        <dbReference type="EMBL" id="UOQ84772.1"/>
    </source>
</evidence>
<sequence length="102" mass="11675">MIFQPITEHNLTLASDIVHSNPAYNILENGNASRSMSEIRKEFLNGKTESYLIIDGEKTIGVVDFLDNNPRDNHPWIGFLMIKKEYQLLGCGKRAYEAFEKN</sequence>
<dbReference type="CDD" id="cd04301">
    <property type="entry name" value="NAT_SF"/>
    <property type="match status" value="1"/>
</dbReference>
<reference evidence="2 3" key="1">
    <citation type="submission" date="2022-04" db="EMBL/GenBank/DDBJ databases">
        <title>Gracilibacillus sp. isolated from saltern.</title>
        <authorList>
            <person name="Won M."/>
            <person name="Lee C.-M."/>
            <person name="Woen H.-Y."/>
            <person name="Kwon S.-W."/>
        </authorList>
    </citation>
    <scope>NUCLEOTIDE SEQUENCE [LARGE SCALE GENOMIC DNA]</scope>
    <source>
        <strain evidence="2 3">SSPM10-3</strain>
    </source>
</reference>
<evidence type="ECO:0000259" key="1">
    <source>
        <dbReference type="Pfam" id="PF00583"/>
    </source>
</evidence>